<keyword evidence="4" id="KW-1185">Reference proteome</keyword>
<dbReference type="CDD" id="cd06170">
    <property type="entry name" value="LuxR_C_like"/>
    <property type="match status" value="1"/>
</dbReference>
<keyword evidence="1" id="KW-0238">DNA-binding</keyword>
<dbReference type="GO" id="GO:0003677">
    <property type="term" value="F:DNA binding"/>
    <property type="evidence" value="ECO:0007669"/>
    <property type="project" value="UniProtKB-KW"/>
</dbReference>
<dbReference type="Proteomes" id="UP000017984">
    <property type="component" value="Chromosome"/>
</dbReference>
<dbReference type="SMART" id="SM00421">
    <property type="entry name" value="HTH_LUXR"/>
    <property type="match status" value="1"/>
</dbReference>
<dbReference type="InterPro" id="IPR039420">
    <property type="entry name" value="WalR-like"/>
</dbReference>
<dbReference type="Gene3D" id="3.40.50.300">
    <property type="entry name" value="P-loop containing nucleotide triphosphate hydrolases"/>
    <property type="match status" value="1"/>
</dbReference>
<name>V6KPU2_STRRC</name>
<dbReference type="InterPro" id="IPR041664">
    <property type="entry name" value="AAA_16"/>
</dbReference>
<dbReference type="PRINTS" id="PR00038">
    <property type="entry name" value="HTHLUXR"/>
</dbReference>
<dbReference type="InterPro" id="IPR000792">
    <property type="entry name" value="Tscrpt_reg_LuxR_C"/>
</dbReference>
<dbReference type="Pfam" id="PF00196">
    <property type="entry name" value="GerE"/>
    <property type="match status" value="1"/>
</dbReference>
<proteinExistence type="predicted"/>
<dbReference type="OrthoDB" id="3178131at2"/>
<sequence length="900" mass="96605">MSLVERDHELDLLYQRLSDCLAGASSVTLVGGALGLGKTALLQTLSARAAESPSVTVLTAYGNRSGQPEPLDTVTQLLRGVELSADDREEIGHLLAKGRQAALAGDPGVECVDQVPTGLFHQLAAGLVRALGDRPLVILIDDVHLVDSASQQWLLHLARYLTELRAMIVLTNCEGPNPVSPLFHTELLRLPSYRRLTLKPISPAGAGQIVSMLSGEDDADLGAGFHVITGGNPLLLRALVQDRMAAGSAPGTLFRQAVFACLYRSQPQVRWTAETVALLGDCASPALVGKLLDLGEEEVAANLDALRAMGVLADLGFRHPDIRSAVLETCQERAQLHASAARLLYWEGSPISVVAEHLLASGRAAEPWQAQVLESAADESRDPEQANAYLELAYQDSADTGHRTRLALRLARSAWRTQPATVAGSLVRLERLPQTEYGTILAVAAHRFWSGNPREAARGLEEATTRVAGRDDHAAMALWVARLWLSTACPALPEPPDLPDAVEPQLGVDQTRRAASALRALVRGECADTSAAQAQEVLRIVWLDDGMSAWAAAIAVTVLCHAERLDAAAAACDRLLEGAGRHRGCEGIFAVLRAEIAVRQGNLPLAERYAQEAADRLPVAHWSLMAAVLQGIRLAVAVGSGDLARAAALASAPLPEALLDTRYGMRYLYRRGQYYLAAGQSHVALSDFLSAGRLAQRWGVRLPALGEWRVGAAEAYLAIGNPAQARRLLDEQLALLGPGDHRIRGSALRVLSGLVPRSERIACLRQAGDASRAGGDRLELARVAAQLHDACRTAGKNDLAKIAALQALKLADECRAVPLQRQFVAHRPPAPAAPGDIESDRLTVSELKVASLAARGHTNRQIAGELHVTMSTVEQHLTKVYRKLNVRHRKELVSRMEHAV</sequence>
<dbReference type="Gene3D" id="1.25.40.10">
    <property type="entry name" value="Tetratricopeptide repeat domain"/>
    <property type="match status" value="1"/>
</dbReference>
<gene>
    <name evidence="3" type="ORF">M878_17215</name>
</gene>
<accession>V6KPU2</accession>
<evidence type="ECO:0000259" key="2">
    <source>
        <dbReference type="PROSITE" id="PS50043"/>
    </source>
</evidence>
<dbReference type="RefSeq" id="WP_023547406.1">
    <property type="nucleotide sequence ID" value="NZ_CM002285.1"/>
</dbReference>
<organism evidence="3 4">
    <name type="scientific">Streptomyces roseochromogenus subsp. oscitans DS 12.976</name>
    <dbReference type="NCBI Taxonomy" id="1352936"/>
    <lineage>
        <taxon>Bacteria</taxon>
        <taxon>Bacillati</taxon>
        <taxon>Actinomycetota</taxon>
        <taxon>Actinomycetes</taxon>
        <taxon>Kitasatosporales</taxon>
        <taxon>Streptomycetaceae</taxon>
        <taxon>Streptomyces</taxon>
    </lineage>
</organism>
<dbReference type="PROSITE" id="PS50043">
    <property type="entry name" value="HTH_LUXR_2"/>
    <property type="match status" value="1"/>
</dbReference>
<dbReference type="Pfam" id="PF13191">
    <property type="entry name" value="AAA_16"/>
    <property type="match status" value="1"/>
</dbReference>
<dbReference type="InterPro" id="IPR027417">
    <property type="entry name" value="P-loop_NTPase"/>
</dbReference>
<dbReference type="STRING" id="1352936.M878_17215"/>
<dbReference type="InterPro" id="IPR011990">
    <property type="entry name" value="TPR-like_helical_dom_sf"/>
</dbReference>
<dbReference type="PANTHER" id="PTHR43214">
    <property type="entry name" value="TWO-COMPONENT RESPONSE REGULATOR"/>
    <property type="match status" value="1"/>
</dbReference>
<dbReference type="GO" id="GO:0006355">
    <property type="term" value="P:regulation of DNA-templated transcription"/>
    <property type="evidence" value="ECO:0007669"/>
    <property type="project" value="InterPro"/>
</dbReference>
<dbReference type="PANTHER" id="PTHR43214:SF42">
    <property type="entry name" value="TRANSCRIPTIONAL REGULATORY PROTEIN DESR"/>
    <property type="match status" value="1"/>
</dbReference>
<dbReference type="Gene3D" id="1.10.10.10">
    <property type="entry name" value="Winged helix-like DNA-binding domain superfamily/Winged helix DNA-binding domain"/>
    <property type="match status" value="1"/>
</dbReference>
<dbReference type="SUPFAM" id="SSF46894">
    <property type="entry name" value="C-terminal effector domain of the bipartite response regulators"/>
    <property type="match status" value="1"/>
</dbReference>
<comment type="caution">
    <text evidence="3">The sequence shown here is derived from an EMBL/GenBank/DDBJ whole genome shotgun (WGS) entry which is preliminary data.</text>
</comment>
<dbReference type="SUPFAM" id="SSF48452">
    <property type="entry name" value="TPR-like"/>
    <property type="match status" value="1"/>
</dbReference>
<evidence type="ECO:0000313" key="3">
    <source>
        <dbReference type="EMBL" id="EST31009.1"/>
    </source>
</evidence>
<evidence type="ECO:0000313" key="4">
    <source>
        <dbReference type="Proteomes" id="UP000017984"/>
    </source>
</evidence>
<dbReference type="PATRIC" id="fig|1352936.5.peg.3619"/>
<feature type="domain" description="HTH luxR-type" evidence="2">
    <location>
        <begin position="835"/>
        <end position="900"/>
    </location>
</feature>
<dbReference type="SUPFAM" id="SSF52540">
    <property type="entry name" value="P-loop containing nucleoside triphosphate hydrolases"/>
    <property type="match status" value="1"/>
</dbReference>
<dbReference type="HOGENOM" id="CLU_006850_1_2_11"/>
<evidence type="ECO:0000256" key="1">
    <source>
        <dbReference type="ARBA" id="ARBA00023125"/>
    </source>
</evidence>
<dbReference type="InterPro" id="IPR016032">
    <property type="entry name" value="Sig_transdc_resp-reg_C-effctor"/>
</dbReference>
<protein>
    <recommendedName>
        <fullName evidence="2">HTH luxR-type domain-containing protein</fullName>
    </recommendedName>
</protein>
<dbReference type="EMBL" id="AWQX01000151">
    <property type="protein sequence ID" value="EST31009.1"/>
    <property type="molecule type" value="Genomic_DNA"/>
</dbReference>
<dbReference type="InterPro" id="IPR036388">
    <property type="entry name" value="WH-like_DNA-bd_sf"/>
</dbReference>
<reference evidence="3 4" key="1">
    <citation type="journal article" date="2014" name="Genome Announc.">
        <title>Draft Genome Sequence of Streptomyces roseochromogenes subsp. oscitans DS 12.976, Producer of the Aminocoumarin Antibiotic Clorobiocin.</title>
        <authorList>
            <person name="Ruckert C."/>
            <person name="Kalinowski J."/>
            <person name="Heide L."/>
            <person name="Apel A.K."/>
        </authorList>
    </citation>
    <scope>NUCLEOTIDE SEQUENCE [LARGE SCALE GENOMIC DNA]</scope>
    <source>
        <strain evidence="3 4">DS 12.976</strain>
    </source>
</reference>
<dbReference type="AlphaFoldDB" id="V6KPU2"/>